<reference evidence="1 2" key="1">
    <citation type="submission" date="2020-10" db="EMBL/GenBank/DDBJ databases">
        <title>Phylogeny of dyella-like bacteria.</title>
        <authorList>
            <person name="Fu J."/>
        </authorList>
    </citation>
    <scope>NUCLEOTIDE SEQUENCE [LARGE SCALE GENOMIC DNA]</scope>
    <source>
        <strain evidence="1 2">JP1</strain>
    </source>
</reference>
<name>A0ABW8JLA5_9GAMM</name>
<accession>A0ABW8JLA5</accession>
<protein>
    <submittedName>
        <fullName evidence="1">Uncharacterized protein</fullName>
    </submittedName>
</protein>
<sequence length="110" mass="12607">MNHGIPRVDANPGYHVFGVCDAQDYCLFVDYVADELDGHEKDLLQRLQHASDRVVHEWWKKAHHSAVDIFEIECVDGATEAEQAVAFWREYFHALGETIIQGGHVCDRWA</sequence>
<dbReference type="Proteomes" id="UP001620461">
    <property type="component" value="Unassembled WGS sequence"/>
</dbReference>
<dbReference type="RefSeq" id="WP_404548789.1">
    <property type="nucleotide sequence ID" value="NZ_JADIKJ010000019.1"/>
</dbReference>
<evidence type="ECO:0000313" key="1">
    <source>
        <dbReference type="EMBL" id="MFK2901893.1"/>
    </source>
</evidence>
<organism evidence="1 2">
    <name type="scientific">Dyella jejuensis</name>
    <dbReference type="NCBI Taxonomy" id="1432009"/>
    <lineage>
        <taxon>Bacteria</taxon>
        <taxon>Pseudomonadati</taxon>
        <taxon>Pseudomonadota</taxon>
        <taxon>Gammaproteobacteria</taxon>
        <taxon>Lysobacterales</taxon>
        <taxon>Rhodanobacteraceae</taxon>
        <taxon>Dyella</taxon>
    </lineage>
</organism>
<proteinExistence type="predicted"/>
<gene>
    <name evidence="1" type="ORF">ISP15_16255</name>
</gene>
<dbReference type="EMBL" id="JADIKJ010000019">
    <property type="protein sequence ID" value="MFK2901893.1"/>
    <property type="molecule type" value="Genomic_DNA"/>
</dbReference>
<comment type="caution">
    <text evidence="1">The sequence shown here is derived from an EMBL/GenBank/DDBJ whole genome shotgun (WGS) entry which is preliminary data.</text>
</comment>
<keyword evidence="2" id="KW-1185">Reference proteome</keyword>
<evidence type="ECO:0000313" key="2">
    <source>
        <dbReference type="Proteomes" id="UP001620461"/>
    </source>
</evidence>